<protein>
    <submittedName>
        <fullName evidence="2">Uncharacterized protein</fullName>
    </submittedName>
</protein>
<reference evidence="2" key="1">
    <citation type="submission" date="2014-11" db="EMBL/GenBank/DDBJ databases">
        <authorList>
            <person name="Amaro Gonzalez C."/>
        </authorList>
    </citation>
    <scope>NUCLEOTIDE SEQUENCE</scope>
</reference>
<evidence type="ECO:0000256" key="1">
    <source>
        <dbReference type="SAM" id="Phobius"/>
    </source>
</evidence>
<dbReference type="EMBL" id="GBXM01050875">
    <property type="protein sequence ID" value="JAH57702.1"/>
    <property type="molecule type" value="Transcribed_RNA"/>
</dbReference>
<proteinExistence type="predicted"/>
<reference evidence="2" key="2">
    <citation type="journal article" date="2015" name="Fish Shellfish Immunol.">
        <title>Early steps in the European eel (Anguilla anguilla)-Vibrio vulnificus interaction in the gills: Role of the RtxA13 toxin.</title>
        <authorList>
            <person name="Callol A."/>
            <person name="Pajuelo D."/>
            <person name="Ebbesson L."/>
            <person name="Teles M."/>
            <person name="MacKenzie S."/>
            <person name="Amaro C."/>
        </authorList>
    </citation>
    <scope>NUCLEOTIDE SEQUENCE</scope>
</reference>
<keyword evidence="1" id="KW-0812">Transmembrane</keyword>
<dbReference type="AlphaFoldDB" id="A0A0E9TW43"/>
<keyword evidence="1" id="KW-1133">Transmembrane helix</keyword>
<sequence>MSSCHSVKWVCSFIAQGKWRYDILYCTYIHVFIFLPSYYESYMENMAFLVGGK</sequence>
<feature type="transmembrane region" description="Helical" evidence="1">
    <location>
        <begin position="21"/>
        <end position="39"/>
    </location>
</feature>
<name>A0A0E9TW43_ANGAN</name>
<accession>A0A0E9TW43</accession>
<organism evidence="2">
    <name type="scientific">Anguilla anguilla</name>
    <name type="common">European freshwater eel</name>
    <name type="synonym">Muraena anguilla</name>
    <dbReference type="NCBI Taxonomy" id="7936"/>
    <lineage>
        <taxon>Eukaryota</taxon>
        <taxon>Metazoa</taxon>
        <taxon>Chordata</taxon>
        <taxon>Craniata</taxon>
        <taxon>Vertebrata</taxon>
        <taxon>Euteleostomi</taxon>
        <taxon>Actinopterygii</taxon>
        <taxon>Neopterygii</taxon>
        <taxon>Teleostei</taxon>
        <taxon>Anguilliformes</taxon>
        <taxon>Anguillidae</taxon>
        <taxon>Anguilla</taxon>
    </lineage>
</organism>
<evidence type="ECO:0000313" key="2">
    <source>
        <dbReference type="EMBL" id="JAH57702.1"/>
    </source>
</evidence>
<keyword evidence="1" id="KW-0472">Membrane</keyword>